<comment type="caution">
    <text evidence="2">Lacks conserved residue(s) required for the propagation of feature annotation.</text>
</comment>
<dbReference type="CDD" id="cd02194">
    <property type="entry name" value="ThiL"/>
    <property type="match status" value="1"/>
</dbReference>
<feature type="binding site" evidence="2">
    <location>
        <position position="204"/>
    </location>
    <ligand>
        <name>Mg(2+)</name>
        <dbReference type="ChEBI" id="CHEBI:18420"/>
        <label>3</label>
    </ligand>
</feature>
<feature type="binding site" evidence="2">
    <location>
        <position position="26"/>
    </location>
    <ligand>
        <name>Mg(2+)</name>
        <dbReference type="ChEBI" id="CHEBI:18420"/>
        <label>4</label>
    </ligand>
</feature>
<feature type="binding site" evidence="2">
    <location>
        <position position="40"/>
    </location>
    <ligand>
        <name>Mg(2+)</name>
        <dbReference type="ChEBI" id="CHEBI:18420"/>
        <label>4</label>
    </ligand>
</feature>
<feature type="binding site" evidence="2">
    <location>
        <position position="70"/>
    </location>
    <ligand>
        <name>Mg(2+)</name>
        <dbReference type="ChEBI" id="CHEBI:18420"/>
        <label>3</label>
    </ligand>
</feature>
<dbReference type="PANTHER" id="PTHR30270">
    <property type="entry name" value="THIAMINE-MONOPHOSPHATE KINASE"/>
    <property type="match status" value="1"/>
</dbReference>
<feature type="binding site" evidence="2">
    <location>
        <position position="143"/>
    </location>
    <ligand>
        <name>ATP</name>
        <dbReference type="ChEBI" id="CHEBI:30616"/>
    </ligand>
</feature>
<feature type="binding site" evidence="2">
    <location>
        <position position="42"/>
    </location>
    <ligand>
        <name>Mg(2+)</name>
        <dbReference type="ChEBI" id="CHEBI:18420"/>
        <label>2</label>
    </ligand>
</feature>
<feature type="binding site" evidence="2">
    <location>
        <position position="70"/>
    </location>
    <ligand>
        <name>Mg(2+)</name>
        <dbReference type="ChEBI" id="CHEBI:18420"/>
        <label>2</label>
    </ligand>
</feature>
<feature type="binding site" evidence="2">
    <location>
        <position position="26"/>
    </location>
    <ligand>
        <name>Mg(2+)</name>
        <dbReference type="ChEBI" id="CHEBI:18420"/>
        <label>3</label>
    </ligand>
</feature>
<dbReference type="Pfam" id="PF00586">
    <property type="entry name" value="AIRS"/>
    <property type="match status" value="1"/>
</dbReference>
<feature type="binding site" evidence="2">
    <location>
        <begin position="115"/>
        <end position="116"/>
    </location>
    <ligand>
        <name>ATP</name>
        <dbReference type="ChEBI" id="CHEBI:30616"/>
    </ligand>
</feature>
<comment type="pathway">
    <text evidence="2">Cofactor biosynthesis; thiamine diphosphate biosynthesis; thiamine diphosphate from thiamine phosphate: step 1/1.</text>
</comment>
<feature type="binding site" evidence="2">
    <location>
        <position position="207"/>
    </location>
    <ligand>
        <name>Mg(2+)</name>
        <dbReference type="ChEBI" id="CHEBI:18420"/>
        <label>5</label>
    </ligand>
</feature>
<feature type="domain" description="PurM-like C-terminal" evidence="4">
    <location>
        <begin position="147"/>
        <end position="264"/>
    </location>
</feature>
<dbReference type="GO" id="GO:0000287">
    <property type="term" value="F:magnesium ion binding"/>
    <property type="evidence" value="ECO:0007669"/>
    <property type="project" value="UniProtKB-UniRule"/>
</dbReference>
<dbReference type="InterPro" id="IPR016188">
    <property type="entry name" value="PurM-like_N"/>
</dbReference>
<keyword evidence="2 5" id="KW-0418">Kinase</keyword>
<dbReference type="SUPFAM" id="SSF56042">
    <property type="entry name" value="PurM C-terminal domain-like"/>
    <property type="match status" value="1"/>
</dbReference>
<dbReference type="AlphaFoldDB" id="A0A841J1C6"/>
<name>A0A841J1C6_9SPHN</name>
<comment type="caution">
    <text evidence="5">The sequence shown here is derived from an EMBL/GenBank/DDBJ whole genome shotgun (WGS) entry which is preliminary data.</text>
</comment>
<dbReference type="InterPro" id="IPR036676">
    <property type="entry name" value="PurM-like_C_sf"/>
</dbReference>
<evidence type="ECO:0000313" key="6">
    <source>
        <dbReference type="Proteomes" id="UP000552700"/>
    </source>
</evidence>
<dbReference type="InterPro" id="IPR010918">
    <property type="entry name" value="PurM-like_C_dom"/>
</dbReference>
<evidence type="ECO:0000259" key="4">
    <source>
        <dbReference type="Pfam" id="PF02769"/>
    </source>
</evidence>
<feature type="domain" description="PurM-like N-terminal" evidence="3">
    <location>
        <begin position="25"/>
        <end position="135"/>
    </location>
</feature>
<dbReference type="HAMAP" id="MF_02128">
    <property type="entry name" value="TMP_kinase"/>
    <property type="match status" value="1"/>
</dbReference>
<comment type="similarity">
    <text evidence="2">Belongs to the thiamine-monophosphate kinase family.</text>
</comment>
<dbReference type="Gene3D" id="3.90.650.10">
    <property type="entry name" value="PurM-like C-terminal domain"/>
    <property type="match status" value="1"/>
</dbReference>
<dbReference type="GO" id="GO:0009229">
    <property type="term" value="P:thiamine diphosphate biosynthetic process"/>
    <property type="evidence" value="ECO:0007669"/>
    <property type="project" value="UniProtKB-UniRule"/>
</dbReference>
<keyword evidence="6" id="KW-1185">Reference proteome</keyword>
<feature type="binding site" evidence="2">
    <location>
        <position position="70"/>
    </location>
    <ligand>
        <name>Mg(2+)</name>
        <dbReference type="ChEBI" id="CHEBI:18420"/>
        <label>4</label>
    </ligand>
</feature>
<dbReference type="PANTHER" id="PTHR30270:SF0">
    <property type="entry name" value="THIAMINE-MONOPHOSPHATE KINASE"/>
    <property type="match status" value="1"/>
</dbReference>
<comment type="catalytic activity">
    <reaction evidence="2">
        <text>thiamine phosphate + ATP = thiamine diphosphate + ADP</text>
        <dbReference type="Rhea" id="RHEA:15913"/>
        <dbReference type="ChEBI" id="CHEBI:30616"/>
        <dbReference type="ChEBI" id="CHEBI:37575"/>
        <dbReference type="ChEBI" id="CHEBI:58937"/>
        <dbReference type="ChEBI" id="CHEBI:456216"/>
        <dbReference type="EC" id="2.7.4.16"/>
    </reaction>
</comment>
<dbReference type="Pfam" id="PF02769">
    <property type="entry name" value="AIRS_C"/>
    <property type="match status" value="1"/>
</dbReference>
<keyword evidence="2" id="KW-0067">ATP-binding</keyword>
<dbReference type="GO" id="GO:0005524">
    <property type="term" value="F:ATP binding"/>
    <property type="evidence" value="ECO:0007669"/>
    <property type="project" value="UniProtKB-UniRule"/>
</dbReference>
<protein>
    <recommendedName>
        <fullName evidence="2">Thiamine-monophosphate kinase</fullName>
        <shortName evidence="2">TMP kinase</shortName>
        <shortName evidence="2">Thiamine-phosphate kinase</shortName>
        <ecNumber evidence="2">2.7.4.16</ecNumber>
    </recommendedName>
</protein>
<proteinExistence type="inferred from homology"/>
<keyword evidence="2" id="KW-0479">Metal-binding</keyword>
<dbReference type="NCBIfam" id="TIGR01379">
    <property type="entry name" value="thiL"/>
    <property type="match status" value="1"/>
</dbReference>
<dbReference type="EC" id="2.7.4.16" evidence="2"/>
<keyword evidence="2 5" id="KW-0808">Transferase</keyword>
<dbReference type="PIRSF" id="PIRSF005303">
    <property type="entry name" value="Thiam_monoph_kin"/>
    <property type="match status" value="1"/>
</dbReference>
<feature type="binding site" evidence="2">
    <location>
        <position position="49"/>
    </location>
    <ligand>
        <name>substrate</name>
    </ligand>
</feature>
<feature type="binding site" evidence="2">
    <location>
        <position position="116"/>
    </location>
    <ligand>
        <name>Mg(2+)</name>
        <dbReference type="ChEBI" id="CHEBI:18420"/>
        <label>1</label>
    </ligand>
</feature>
<accession>A0A841J1C6</accession>
<keyword evidence="2" id="KW-0547">Nucleotide-binding</keyword>
<organism evidence="5 6">
    <name type="scientific">Sphingobium subterraneum</name>
    <dbReference type="NCBI Taxonomy" id="627688"/>
    <lineage>
        <taxon>Bacteria</taxon>
        <taxon>Pseudomonadati</taxon>
        <taxon>Pseudomonadota</taxon>
        <taxon>Alphaproteobacteria</taxon>
        <taxon>Sphingomonadales</taxon>
        <taxon>Sphingomonadaceae</taxon>
        <taxon>Sphingobium</taxon>
    </lineage>
</organism>
<feature type="binding site" evidence="2">
    <location>
        <position position="254"/>
    </location>
    <ligand>
        <name>substrate</name>
    </ligand>
</feature>
<dbReference type="RefSeq" id="WP_184080564.1">
    <property type="nucleotide sequence ID" value="NZ_JACIJP010000003.1"/>
</dbReference>
<dbReference type="InterPro" id="IPR036921">
    <property type="entry name" value="PurM-like_N_sf"/>
</dbReference>
<sequence length="305" mass="30949">MSGEGDFIALMRALATGPAARGLMDDTAVLNRPAGPLVLTTDTLIEGVHYLPDDPPEDVAWKLAAVNLSDLAGKGAAPVGCLLNYSLSGDGAWDRAFARGLDEVLGMYAMPLLGGDTVRMPEGAPRSLTLTALGGVTGKPPARDGARPGDVLYTTGPVGDAGAGLRLLQAGSNGPAELIAAYRRPRPRMAEGRALGPLATAMMDVSDGLLIDAQRMAAASGVAIRIEAVPMSTALVALDGESMDARLAAACAGDDYELLVALPPDTSPPGGVTTFRVGAVMAGAGLALMLDGAPVPLPATLGYEH</sequence>
<comment type="miscellaneous">
    <text evidence="2">Reaction mechanism of ThiL seems to utilize a direct, inline transfer of the gamma-phosphate of ATP to TMP rather than a phosphorylated enzyme intermediate.</text>
</comment>
<dbReference type="SUPFAM" id="SSF55326">
    <property type="entry name" value="PurM N-terminal domain-like"/>
    <property type="match status" value="1"/>
</dbReference>
<evidence type="ECO:0000313" key="5">
    <source>
        <dbReference type="EMBL" id="MBB6124460.1"/>
    </source>
</evidence>
<gene>
    <name evidence="2" type="primary">thiL</name>
    <name evidence="5" type="ORF">FHS92_002205</name>
</gene>
<evidence type="ECO:0000259" key="3">
    <source>
        <dbReference type="Pfam" id="PF00586"/>
    </source>
</evidence>
<reference evidence="5 6" key="1">
    <citation type="submission" date="2020-08" db="EMBL/GenBank/DDBJ databases">
        <title>Genomic Encyclopedia of Type Strains, Phase IV (KMG-IV): sequencing the most valuable type-strain genomes for metagenomic binning, comparative biology and taxonomic classification.</title>
        <authorList>
            <person name="Goeker M."/>
        </authorList>
    </citation>
    <scope>NUCLEOTIDE SEQUENCE [LARGE SCALE GENOMIC DNA]</scope>
    <source>
        <strain evidence="5 6">DSM 102255</strain>
    </source>
</reference>
<feature type="binding site" evidence="2">
    <location>
        <position position="42"/>
    </location>
    <ligand>
        <name>Mg(2+)</name>
        <dbReference type="ChEBI" id="CHEBI:18420"/>
        <label>1</label>
    </ligand>
</feature>
<keyword evidence="1 2" id="KW-0784">Thiamine biosynthesis</keyword>
<dbReference type="UniPathway" id="UPA00060">
    <property type="reaction ID" value="UER00142"/>
</dbReference>
<dbReference type="Gene3D" id="3.30.1330.10">
    <property type="entry name" value="PurM-like, N-terminal domain"/>
    <property type="match status" value="1"/>
</dbReference>
<comment type="function">
    <text evidence="2">Catalyzes the ATP-dependent phosphorylation of thiamine-monophosphate (TMP) to form thiamine-pyrophosphate (TPP), the active form of vitamin B1.</text>
</comment>
<dbReference type="GO" id="GO:0009030">
    <property type="term" value="F:thiamine-phosphate kinase activity"/>
    <property type="evidence" value="ECO:0007669"/>
    <property type="project" value="UniProtKB-UniRule"/>
</dbReference>
<dbReference type="GO" id="GO:0009228">
    <property type="term" value="P:thiamine biosynthetic process"/>
    <property type="evidence" value="ECO:0007669"/>
    <property type="project" value="UniProtKB-KW"/>
</dbReference>
<evidence type="ECO:0000256" key="1">
    <source>
        <dbReference type="ARBA" id="ARBA00022977"/>
    </source>
</evidence>
<keyword evidence="2" id="KW-0460">Magnesium</keyword>
<dbReference type="Proteomes" id="UP000552700">
    <property type="component" value="Unassembled WGS sequence"/>
</dbReference>
<feature type="binding site" evidence="2">
    <location>
        <position position="41"/>
    </location>
    <ligand>
        <name>Mg(2+)</name>
        <dbReference type="ChEBI" id="CHEBI:18420"/>
        <label>1</label>
    </ligand>
</feature>
<dbReference type="EMBL" id="JACIJP010000003">
    <property type="protein sequence ID" value="MBB6124460.1"/>
    <property type="molecule type" value="Genomic_DNA"/>
</dbReference>
<evidence type="ECO:0000256" key="2">
    <source>
        <dbReference type="HAMAP-Rule" id="MF_02128"/>
    </source>
</evidence>
<dbReference type="InterPro" id="IPR006283">
    <property type="entry name" value="ThiL-like"/>
</dbReference>
<feature type="binding site" evidence="2">
    <location>
        <position position="206"/>
    </location>
    <ligand>
        <name>ATP</name>
        <dbReference type="ChEBI" id="CHEBI:30616"/>
    </ligand>
</feature>